<proteinExistence type="predicted"/>
<sequence length="268" mass="31267">MEIKEVNRNIPENREDSNERFRVRYKDKSKFDLLVVNICRSKTNEIQTFNFKSTDLPDKDSIHFSTSINNGKFQVDWKGISSSPKTKTKSIDKVPEKKKTISKTNTVQIESFQPIVGKHSKVLILGTMPGKDSLRLNEYYANSRNVFWKIIYELHNSEIQYDYESKTEFLKQNGISIWDVCHKANRESSLDSDIKNEVPNKLKDLIKANPSIKLIAFNGQKAEKLYDKYFERFDKINYMTLLSTSPANASYSFQEKIDDWKRIIKPSP</sequence>
<name>A0A644WZX0_9ZZZZ</name>
<dbReference type="Pfam" id="PF03167">
    <property type="entry name" value="UDG"/>
    <property type="match status" value="1"/>
</dbReference>
<comment type="caution">
    <text evidence="2">The sequence shown here is derived from an EMBL/GenBank/DDBJ whole genome shotgun (WGS) entry which is preliminary data.</text>
</comment>
<feature type="domain" description="Uracil-DNA glycosylase-like" evidence="1">
    <location>
        <begin position="118"/>
        <end position="252"/>
    </location>
</feature>
<evidence type="ECO:0000259" key="1">
    <source>
        <dbReference type="Pfam" id="PF03167"/>
    </source>
</evidence>
<organism evidence="2">
    <name type="scientific">bioreactor metagenome</name>
    <dbReference type="NCBI Taxonomy" id="1076179"/>
    <lineage>
        <taxon>unclassified sequences</taxon>
        <taxon>metagenomes</taxon>
        <taxon>ecological metagenomes</taxon>
    </lineage>
</organism>
<evidence type="ECO:0000313" key="2">
    <source>
        <dbReference type="EMBL" id="MPM09402.1"/>
    </source>
</evidence>
<dbReference type="AlphaFoldDB" id="A0A644WZX0"/>
<dbReference type="CDD" id="cd10032">
    <property type="entry name" value="UDG-F6_HDG"/>
    <property type="match status" value="1"/>
</dbReference>
<protein>
    <recommendedName>
        <fullName evidence="1">Uracil-DNA glycosylase-like domain-containing protein</fullName>
    </recommendedName>
</protein>
<dbReference type="NCBIfam" id="TIGR04274">
    <property type="entry name" value="hypoxanDNAglyco"/>
    <property type="match status" value="1"/>
</dbReference>
<dbReference type="InterPro" id="IPR036895">
    <property type="entry name" value="Uracil-DNA_glycosylase-like_sf"/>
</dbReference>
<dbReference type="InterPro" id="IPR026353">
    <property type="entry name" value="Hypoxan-DNA_Glyclase"/>
</dbReference>
<accession>A0A644WZX0</accession>
<gene>
    <name evidence="2" type="ORF">SDC9_55719</name>
</gene>
<dbReference type="EMBL" id="VSSQ01001564">
    <property type="protein sequence ID" value="MPM09402.1"/>
    <property type="molecule type" value="Genomic_DNA"/>
</dbReference>
<dbReference type="SUPFAM" id="SSF52141">
    <property type="entry name" value="Uracil-DNA glycosylase-like"/>
    <property type="match status" value="1"/>
</dbReference>
<dbReference type="Gene3D" id="3.40.470.10">
    <property type="entry name" value="Uracil-DNA glycosylase-like domain"/>
    <property type="match status" value="1"/>
</dbReference>
<reference evidence="2" key="1">
    <citation type="submission" date="2019-08" db="EMBL/GenBank/DDBJ databases">
        <authorList>
            <person name="Kucharzyk K."/>
            <person name="Murdoch R.W."/>
            <person name="Higgins S."/>
            <person name="Loffler F."/>
        </authorList>
    </citation>
    <scope>NUCLEOTIDE SEQUENCE</scope>
</reference>
<dbReference type="InterPro" id="IPR005122">
    <property type="entry name" value="Uracil-DNA_glycosylase-like"/>
</dbReference>